<dbReference type="AlphaFoldDB" id="A0A1I7WEX6"/>
<keyword evidence="1" id="KW-0472">Membrane</keyword>
<name>A0A1I7WEX6_HETBA</name>
<feature type="transmembrane region" description="Helical" evidence="1">
    <location>
        <begin position="43"/>
        <end position="64"/>
    </location>
</feature>
<keyword evidence="2" id="KW-1185">Reference proteome</keyword>
<dbReference type="Proteomes" id="UP000095283">
    <property type="component" value="Unplaced"/>
</dbReference>
<proteinExistence type="predicted"/>
<feature type="transmembrane region" description="Helical" evidence="1">
    <location>
        <begin position="9"/>
        <end position="31"/>
    </location>
</feature>
<dbReference type="WBParaSite" id="Hba_03478">
    <property type="protein sequence ID" value="Hba_03478"/>
    <property type="gene ID" value="Hba_03478"/>
</dbReference>
<keyword evidence="1" id="KW-0812">Transmembrane</keyword>
<organism evidence="2 3">
    <name type="scientific">Heterorhabditis bacteriophora</name>
    <name type="common">Entomopathogenic nematode worm</name>
    <dbReference type="NCBI Taxonomy" id="37862"/>
    <lineage>
        <taxon>Eukaryota</taxon>
        <taxon>Metazoa</taxon>
        <taxon>Ecdysozoa</taxon>
        <taxon>Nematoda</taxon>
        <taxon>Chromadorea</taxon>
        <taxon>Rhabditida</taxon>
        <taxon>Rhabditina</taxon>
        <taxon>Rhabditomorpha</taxon>
        <taxon>Strongyloidea</taxon>
        <taxon>Heterorhabditidae</taxon>
        <taxon>Heterorhabditis</taxon>
    </lineage>
</organism>
<evidence type="ECO:0000313" key="3">
    <source>
        <dbReference type="WBParaSite" id="Hba_03478"/>
    </source>
</evidence>
<keyword evidence="1" id="KW-1133">Transmembrane helix</keyword>
<evidence type="ECO:0000313" key="2">
    <source>
        <dbReference type="Proteomes" id="UP000095283"/>
    </source>
</evidence>
<sequence>MSYHLNAKMIVCVVVLAIRFVLCISICSYYYNLFYTVHLRPTIFNYNSLVVILLLIPLVLFVLVEMRSLFLKSFAMIQNILYIYLLFNCGYNE</sequence>
<evidence type="ECO:0000256" key="1">
    <source>
        <dbReference type="SAM" id="Phobius"/>
    </source>
</evidence>
<feature type="transmembrane region" description="Helical" evidence="1">
    <location>
        <begin position="69"/>
        <end position="87"/>
    </location>
</feature>
<accession>A0A1I7WEX6</accession>
<protein>
    <submittedName>
        <fullName evidence="3">Uncharacterized protein</fullName>
    </submittedName>
</protein>
<reference evidence="3" key="1">
    <citation type="submission" date="2016-11" db="UniProtKB">
        <authorList>
            <consortium name="WormBaseParasite"/>
        </authorList>
    </citation>
    <scope>IDENTIFICATION</scope>
</reference>